<dbReference type="RefSeq" id="WP_136140988.1">
    <property type="nucleotide sequence ID" value="NZ_CP039247.1"/>
</dbReference>
<dbReference type="InterPro" id="IPR007527">
    <property type="entry name" value="Znf_SWIM"/>
</dbReference>
<evidence type="ECO:0000313" key="4">
    <source>
        <dbReference type="Proteomes" id="UP000296352"/>
    </source>
</evidence>
<name>A0A4P7QFB4_9CORY</name>
<evidence type="ECO:0000313" key="3">
    <source>
        <dbReference type="EMBL" id="QCB28219.1"/>
    </source>
</evidence>
<reference evidence="3 4" key="1">
    <citation type="submission" date="2019-04" db="EMBL/GenBank/DDBJ databases">
        <title>Corynebacterium endometrii sp. nov., isolated from the uterus of a cow with endometritis.</title>
        <authorList>
            <person name="Ballas P."/>
            <person name="Ruckert C."/>
            <person name="Wagener K."/>
            <person name="Drillich M."/>
            <person name="Kaempfer P."/>
            <person name="Busse H.-J."/>
            <person name="Ehling-Schulz M."/>
        </authorList>
    </citation>
    <scope>NUCLEOTIDE SEQUENCE [LARGE SCALE GENOMIC DNA]</scope>
    <source>
        <strain evidence="3 4">LMM-1653</strain>
    </source>
</reference>
<feature type="domain" description="SWIM-type" evidence="2">
    <location>
        <begin position="134"/>
        <end position="169"/>
    </location>
</feature>
<keyword evidence="1" id="KW-0862">Zinc</keyword>
<protein>
    <recommendedName>
        <fullName evidence="2">SWIM-type domain-containing protein</fullName>
    </recommendedName>
</protein>
<keyword evidence="1" id="KW-0863">Zinc-finger</keyword>
<gene>
    <name evidence="3" type="ORF">CENDO_04645</name>
</gene>
<evidence type="ECO:0000256" key="1">
    <source>
        <dbReference type="PROSITE-ProRule" id="PRU00325"/>
    </source>
</evidence>
<dbReference type="PANTHER" id="PTHR38133:SF1">
    <property type="entry name" value="SLR1429 PROTEIN"/>
    <property type="match status" value="1"/>
</dbReference>
<dbReference type="EMBL" id="CP039247">
    <property type="protein sequence ID" value="QCB28219.1"/>
    <property type="molecule type" value="Genomic_DNA"/>
</dbReference>
<keyword evidence="4" id="KW-1185">Reference proteome</keyword>
<organism evidence="3 4">
    <name type="scientific">Corynebacterium endometrii</name>
    <dbReference type="NCBI Taxonomy" id="2488819"/>
    <lineage>
        <taxon>Bacteria</taxon>
        <taxon>Bacillati</taxon>
        <taxon>Actinomycetota</taxon>
        <taxon>Actinomycetes</taxon>
        <taxon>Mycobacteriales</taxon>
        <taxon>Corynebacteriaceae</taxon>
        <taxon>Corynebacterium</taxon>
    </lineage>
</organism>
<dbReference type="PROSITE" id="PS50966">
    <property type="entry name" value="ZF_SWIM"/>
    <property type="match status" value="1"/>
</dbReference>
<proteinExistence type="predicted"/>
<sequence length="277" mass="31092">MAVRDDDNNVIYANFGTRKRVTSPEEAKVERVDHSGSVLNTAATRIASMFSRAAESGRLSRGRQYARDGHVVDLDIRNGAIHGKVAGSQNQPFEVLFYLPYRDAEDLGKVYDVMARTANSMRNVREGMFNEELFDLLFAETISDVRLSCSCPDPETYCKHVLAVADRLSARIDADPTVMFAMRGIEMHNLERAVIEAAQEASRDFLGTSKALSQEERNALFWDGREFSEVPRPKTAPALEDSDMDLLRKALRAVSTTNIDLLRGVSDIEDLYDYLTR</sequence>
<dbReference type="PANTHER" id="PTHR38133">
    <property type="entry name" value="SLR1429 PROTEIN"/>
    <property type="match status" value="1"/>
</dbReference>
<dbReference type="AlphaFoldDB" id="A0A4P7QFB4"/>
<dbReference type="GO" id="GO:0008270">
    <property type="term" value="F:zinc ion binding"/>
    <property type="evidence" value="ECO:0007669"/>
    <property type="project" value="UniProtKB-KW"/>
</dbReference>
<dbReference type="Proteomes" id="UP000296352">
    <property type="component" value="Chromosome"/>
</dbReference>
<evidence type="ECO:0000259" key="2">
    <source>
        <dbReference type="PROSITE" id="PS50966"/>
    </source>
</evidence>
<dbReference type="KEGG" id="cee:CENDO_04645"/>
<dbReference type="Pfam" id="PF04434">
    <property type="entry name" value="SWIM"/>
    <property type="match status" value="1"/>
</dbReference>
<keyword evidence="1" id="KW-0479">Metal-binding</keyword>
<dbReference type="OrthoDB" id="188274at2"/>
<accession>A0A4P7QFB4</accession>